<proteinExistence type="predicted"/>
<dbReference type="EMBL" id="FLUM01000003">
    <property type="protein sequence ID" value="SBW02567.1"/>
    <property type="molecule type" value="Genomic_DNA"/>
</dbReference>
<gene>
    <name evidence="2" type="ORF">KL86DYS1_30343</name>
</gene>
<evidence type="ECO:0000256" key="1">
    <source>
        <dbReference type="SAM" id="Phobius"/>
    </source>
</evidence>
<name>A0A212JT70_9BACT</name>
<reference evidence="2" key="1">
    <citation type="submission" date="2016-04" db="EMBL/GenBank/DDBJ databases">
        <authorList>
            <person name="Evans L.H."/>
            <person name="Alamgir A."/>
            <person name="Owens N."/>
            <person name="Weber N.D."/>
            <person name="Virtaneva K."/>
            <person name="Barbian K."/>
            <person name="Babar A."/>
            <person name="Rosenke K."/>
        </authorList>
    </citation>
    <scope>NUCLEOTIDE SEQUENCE</scope>
    <source>
        <strain evidence="2">86-1</strain>
    </source>
</reference>
<organism evidence="2">
    <name type="scientific">uncultured Dysgonomonas sp</name>
    <dbReference type="NCBI Taxonomy" id="206096"/>
    <lineage>
        <taxon>Bacteria</taxon>
        <taxon>Pseudomonadati</taxon>
        <taxon>Bacteroidota</taxon>
        <taxon>Bacteroidia</taxon>
        <taxon>Bacteroidales</taxon>
        <taxon>Dysgonomonadaceae</taxon>
        <taxon>Dysgonomonas</taxon>
        <taxon>environmental samples</taxon>
    </lineage>
</organism>
<keyword evidence="1" id="KW-0812">Transmembrane</keyword>
<feature type="transmembrane region" description="Helical" evidence="1">
    <location>
        <begin position="40"/>
        <end position="60"/>
    </location>
</feature>
<accession>A0A212JT70</accession>
<sequence length="63" mass="7585">MIKIHLVLFSWLLSFNIKSIYKERITLEYLTKLKIKSDLLTLYFISFTISLMDKILYLCISKH</sequence>
<protein>
    <submittedName>
        <fullName evidence="2">Uncharacterized protein</fullName>
    </submittedName>
</protein>
<dbReference type="AlphaFoldDB" id="A0A212JT70"/>
<keyword evidence="1" id="KW-0472">Membrane</keyword>
<keyword evidence="1" id="KW-1133">Transmembrane helix</keyword>
<evidence type="ECO:0000313" key="2">
    <source>
        <dbReference type="EMBL" id="SBW02567.1"/>
    </source>
</evidence>